<organism evidence="2 3">
    <name type="scientific">Actinoplanes siamensis</name>
    <dbReference type="NCBI Taxonomy" id="1223317"/>
    <lineage>
        <taxon>Bacteria</taxon>
        <taxon>Bacillati</taxon>
        <taxon>Actinomycetota</taxon>
        <taxon>Actinomycetes</taxon>
        <taxon>Micromonosporales</taxon>
        <taxon>Micromonosporaceae</taxon>
        <taxon>Actinoplanes</taxon>
    </lineage>
</organism>
<dbReference type="GO" id="GO:0016810">
    <property type="term" value="F:hydrolase activity, acting on carbon-nitrogen (but not peptide) bonds"/>
    <property type="evidence" value="ECO:0007669"/>
    <property type="project" value="InterPro"/>
</dbReference>
<dbReference type="Proteomes" id="UP000629619">
    <property type="component" value="Unassembled WGS sequence"/>
</dbReference>
<evidence type="ECO:0000259" key="1">
    <source>
        <dbReference type="PROSITE" id="PS51677"/>
    </source>
</evidence>
<dbReference type="Pfam" id="PF01522">
    <property type="entry name" value="Polysacc_deac_1"/>
    <property type="match status" value="1"/>
</dbReference>
<protein>
    <recommendedName>
        <fullName evidence="1">NodB homology domain-containing protein</fullName>
    </recommendedName>
</protein>
<sequence>MALPSALRRRVPVFPPPPPVTTQVTLPEDGRAANFTRIPTTDKVAFVTIDDGWEKDPRALQLLRAANVPVTLFLEVDAVKGDPKYFTALQSAGATIENHTISHPILTGLGYDAQKRQICGGADRLASYYGRRPTLFRPPGGNFNATTLRAVHDCGMLASFTWMESADKGKFRFQPPQKVVAPGDIILMHFRPAFVDDFLVVLNAIHKAGLTPARLEDYVPGAAATPAAG</sequence>
<keyword evidence="3" id="KW-1185">Reference proteome</keyword>
<dbReference type="PANTHER" id="PTHR10587">
    <property type="entry name" value="GLYCOSYL TRANSFERASE-RELATED"/>
    <property type="match status" value="1"/>
</dbReference>
<dbReference type="PROSITE" id="PS51677">
    <property type="entry name" value="NODB"/>
    <property type="match status" value="1"/>
</dbReference>
<dbReference type="InterPro" id="IPR011330">
    <property type="entry name" value="Glyco_hydro/deAcase_b/a-brl"/>
</dbReference>
<dbReference type="PANTHER" id="PTHR10587:SF134">
    <property type="entry name" value="SECRETED PROTEIN"/>
    <property type="match status" value="1"/>
</dbReference>
<dbReference type="SUPFAM" id="SSF88713">
    <property type="entry name" value="Glycoside hydrolase/deacetylase"/>
    <property type="match status" value="1"/>
</dbReference>
<dbReference type="GO" id="GO:0005975">
    <property type="term" value="P:carbohydrate metabolic process"/>
    <property type="evidence" value="ECO:0007669"/>
    <property type="project" value="InterPro"/>
</dbReference>
<proteinExistence type="predicted"/>
<comment type="caution">
    <text evidence="2">The sequence shown here is derived from an EMBL/GenBank/DDBJ whole genome shotgun (WGS) entry which is preliminary data.</text>
</comment>
<accession>A0A919TL09</accession>
<evidence type="ECO:0000313" key="3">
    <source>
        <dbReference type="Proteomes" id="UP000629619"/>
    </source>
</evidence>
<dbReference type="EMBL" id="BOMW01000028">
    <property type="protein sequence ID" value="GIF05695.1"/>
    <property type="molecule type" value="Genomic_DNA"/>
</dbReference>
<feature type="domain" description="NodB homology" evidence="1">
    <location>
        <begin position="43"/>
        <end position="229"/>
    </location>
</feature>
<reference evidence="2" key="1">
    <citation type="submission" date="2021-01" db="EMBL/GenBank/DDBJ databases">
        <title>Whole genome shotgun sequence of Actinoplanes siamensis NBRC 109076.</title>
        <authorList>
            <person name="Komaki H."/>
            <person name="Tamura T."/>
        </authorList>
    </citation>
    <scope>NUCLEOTIDE SEQUENCE</scope>
    <source>
        <strain evidence="2">NBRC 109076</strain>
    </source>
</reference>
<evidence type="ECO:0000313" key="2">
    <source>
        <dbReference type="EMBL" id="GIF05695.1"/>
    </source>
</evidence>
<dbReference type="InterPro" id="IPR002509">
    <property type="entry name" value="NODB_dom"/>
</dbReference>
<dbReference type="InterPro" id="IPR050248">
    <property type="entry name" value="Polysacc_deacetylase_ArnD"/>
</dbReference>
<name>A0A919TL09_9ACTN</name>
<dbReference type="Gene3D" id="3.20.20.370">
    <property type="entry name" value="Glycoside hydrolase/deacetylase"/>
    <property type="match status" value="1"/>
</dbReference>
<dbReference type="CDD" id="cd10917">
    <property type="entry name" value="CE4_NodB_like_6s_7s"/>
    <property type="match status" value="1"/>
</dbReference>
<dbReference type="AlphaFoldDB" id="A0A919TL09"/>
<gene>
    <name evidence="2" type="ORF">Asi03nite_32330</name>
</gene>